<evidence type="ECO:0000313" key="2">
    <source>
        <dbReference type="EMBL" id="CUS23226.1"/>
    </source>
</evidence>
<feature type="region of interest" description="Disordered" evidence="1">
    <location>
        <begin position="1"/>
        <end position="46"/>
    </location>
</feature>
<feature type="compositionally biased region" description="Basic residues" evidence="1">
    <location>
        <begin position="184"/>
        <end position="194"/>
    </location>
</feature>
<organism evidence="2 3">
    <name type="scientific">Lachancea quebecensis</name>
    <dbReference type="NCBI Taxonomy" id="1654605"/>
    <lineage>
        <taxon>Eukaryota</taxon>
        <taxon>Fungi</taxon>
        <taxon>Dikarya</taxon>
        <taxon>Ascomycota</taxon>
        <taxon>Saccharomycotina</taxon>
        <taxon>Saccharomycetes</taxon>
        <taxon>Saccharomycetales</taxon>
        <taxon>Saccharomycetaceae</taxon>
        <taxon>Lachancea</taxon>
    </lineage>
</organism>
<feature type="region of interest" description="Disordered" evidence="1">
    <location>
        <begin position="408"/>
        <end position="486"/>
    </location>
</feature>
<dbReference type="EMBL" id="LN890539">
    <property type="protein sequence ID" value="CUS23226.1"/>
    <property type="molecule type" value="Genomic_DNA"/>
</dbReference>
<feature type="compositionally biased region" description="Basic and acidic residues" evidence="1">
    <location>
        <begin position="196"/>
        <end position="217"/>
    </location>
</feature>
<name>A0A0P1L1S4_9SACH</name>
<protein>
    <submittedName>
        <fullName evidence="2">LAQU0S08e04918g1_1</fullName>
    </submittedName>
</protein>
<dbReference type="InterPro" id="IPR018857">
    <property type="entry name" value="TORC1_cplx_su_TCO89"/>
</dbReference>
<proteinExistence type="predicted"/>
<accession>A0A0P1L1S4</accession>
<reference evidence="3" key="1">
    <citation type="submission" date="2015-10" db="EMBL/GenBank/DDBJ databases">
        <authorList>
            <person name="Devillers H."/>
        </authorList>
    </citation>
    <scope>NUCLEOTIDE SEQUENCE [LARGE SCALE GENOMIC DNA]</scope>
</reference>
<feature type="region of interest" description="Disordered" evidence="1">
    <location>
        <begin position="167"/>
        <end position="257"/>
    </location>
</feature>
<gene>
    <name evidence="2" type="ORF">LAQU0_S08e04918g</name>
</gene>
<feature type="region of interest" description="Disordered" evidence="1">
    <location>
        <begin position="629"/>
        <end position="697"/>
    </location>
</feature>
<dbReference type="GO" id="GO:0000329">
    <property type="term" value="C:fungal-type vacuole membrane"/>
    <property type="evidence" value="ECO:0007669"/>
    <property type="project" value="TreeGrafter"/>
</dbReference>
<dbReference type="GO" id="GO:0031931">
    <property type="term" value="C:TORC1 complex"/>
    <property type="evidence" value="ECO:0007669"/>
    <property type="project" value="InterPro"/>
</dbReference>
<evidence type="ECO:0000313" key="3">
    <source>
        <dbReference type="Proteomes" id="UP000236544"/>
    </source>
</evidence>
<dbReference type="Pfam" id="PF10452">
    <property type="entry name" value="TCO89"/>
    <property type="match status" value="1"/>
</dbReference>
<dbReference type="GO" id="GO:0031929">
    <property type="term" value="P:TOR signaling"/>
    <property type="evidence" value="ECO:0007669"/>
    <property type="project" value="InterPro"/>
</dbReference>
<dbReference type="PANTHER" id="PTHR22794:SF2">
    <property type="entry name" value="THAP DOMAIN-CONTAINING PROTEIN 11"/>
    <property type="match status" value="1"/>
</dbReference>
<dbReference type="AlphaFoldDB" id="A0A0P1L1S4"/>
<dbReference type="PANTHER" id="PTHR22794">
    <property type="entry name" value="THAP DOMAIN PROTEIN 11"/>
    <property type="match status" value="1"/>
</dbReference>
<dbReference type="Proteomes" id="UP000236544">
    <property type="component" value="Unassembled WGS sequence"/>
</dbReference>
<feature type="compositionally biased region" description="Polar residues" evidence="1">
    <location>
        <begin position="16"/>
        <end position="46"/>
    </location>
</feature>
<feature type="compositionally biased region" description="Polar residues" evidence="1">
    <location>
        <begin position="659"/>
        <end position="680"/>
    </location>
</feature>
<feature type="compositionally biased region" description="Polar residues" evidence="1">
    <location>
        <begin position="458"/>
        <end position="486"/>
    </location>
</feature>
<feature type="compositionally biased region" description="Basic and acidic residues" evidence="1">
    <location>
        <begin position="378"/>
        <end position="388"/>
    </location>
</feature>
<feature type="compositionally biased region" description="Basic and acidic residues" evidence="1">
    <location>
        <begin position="69"/>
        <end position="83"/>
    </location>
</feature>
<sequence length="697" mass="77664">MSVAQSRGRSLRSDSEFASTMNNKHVSSNSGKKLRQFTTNSRSKSAASFKGFNKLRRVLSHDGALEVENYAKERPDFIKKSKSSDSLSRKRAISGLSMTTLGKVRSHPGHSSASEANGGPGSISGLHTVGLRPHRANSVKSVLALQGGDDELYEDHSTTDEEVEYFTDEEQEEQHGGQSLRARQQLRSRSRQKQKVNSDRVDDELQRLASRSLREDQTLTGSLKEVSDSLDQAATDEELRREDSNKTIGNNQLHYGVPSNLRDADEDHIGNGDHIDAGDHINNEDHIDQGNPDEDTINANSNIETIANSLKRHGPTTRSDELVYGNGAATEDAQNHSLQSTGRFSPVMILSQSTGVEKRFDRPANITEDSIPQRYHNNNKEQAPENRTESNNFNYINSDFTASYASSNIPERQPQNAPKPDFSTSISSLSSHLHKPAQAAADNRTTSILHQRAPQVSLPATNGSGSRSEGHSSTANRPDPLSNFNNFSQFLQSETSGAVSRTQQKLWLQRENSIMDLSSTNTSADAIFLASNIEVKREFERISREYTNVRRFSNPLNASLNRVIPRSKLEVKKHRSPFSQGDELSKVFKNEFSKDAKTFKEFCRENLNQKLDIDRVLAKIWNEESEDFNKESELLGDNEPEGPSSVPAGQRPHNRHSLRNNGPASNTSHLRTVSSLQPTTRAVHRRMESALSQQQRL</sequence>
<keyword evidence="3" id="KW-1185">Reference proteome</keyword>
<dbReference type="OrthoDB" id="5430106at2759"/>
<feature type="region of interest" description="Disordered" evidence="1">
    <location>
        <begin position="69"/>
        <end position="129"/>
    </location>
</feature>
<feature type="region of interest" description="Disordered" evidence="1">
    <location>
        <begin position="355"/>
        <end position="393"/>
    </location>
</feature>
<evidence type="ECO:0000256" key="1">
    <source>
        <dbReference type="SAM" id="MobiDB-lite"/>
    </source>
</evidence>